<gene>
    <name evidence="2" type="ORF">Pmar_PMAR006508</name>
</gene>
<dbReference type="RefSeq" id="XP_002787088.1">
    <property type="nucleotide sequence ID" value="XM_002787042.1"/>
</dbReference>
<organism evidence="3">
    <name type="scientific">Perkinsus marinus (strain ATCC 50983 / TXsc)</name>
    <dbReference type="NCBI Taxonomy" id="423536"/>
    <lineage>
        <taxon>Eukaryota</taxon>
        <taxon>Sar</taxon>
        <taxon>Alveolata</taxon>
        <taxon>Perkinsozoa</taxon>
        <taxon>Perkinsea</taxon>
        <taxon>Perkinsida</taxon>
        <taxon>Perkinsidae</taxon>
        <taxon>Perkinsus</taxon>
    </lineage>
</organism>
<reference evidence="2 3" key="1">
    <citation type="submission" date="2008-07" db="EMBL/GenBank/DDBJ databases">
        <authorList>
            <person name="El-Sayed N."/>
            <person name="Caler E."/>
            <person name="Inman J."/>
            <person name="Amedeo P."/>
            <person name="Hass B."/>
            <person name="Wortman J."/>
        </authorList>
    </citation>
    <scope>NUCLEOTIDE SEQUENCE [LARGE SCALE GENOMIC DNA]</scope>
    <source>
        <strain evidence="3">ATCC 50983 / TXsc</strain>
    </source>
</reference>
<feature type="compositionally biased region" description="Pro residues" evidence="1">
    <location>
        <begin position="220"/>
        <end position="237"/>
    </location>
</feature>
<evidence type="ECO:0000313" key="3">
    <source>
        <dbReference type="Proteomes" id="UP000007800"/>
    </source>
</evidence>
<protein>
    <submittedName>
        <fullName evidence="2">Uncharacterized protein</fullName>
    </submittedName>
</protein>
<dbReference type="InParanoid" id="C5K9W2"/>
<dbReference type="GeneID" id="9049279"/>
<dbReference type="AlphaFoldDB" id="C5K9W2"/>
<accession>C5K9W2</accession>
<sequence length="260" mass="29824">MLRMHYPKMGGSRQTFEEALSKTFGTLVQENHLPSELTHYLQKARHKWGKSSKEYKLIEEFTVMKLYPLVDEANLISKDMFPCRRYAINVEIFVERVHAEGESFDPEDYVFARLSREKSPECKDFKSICTVGVDERVTVLGDDEGTLTYSQLEGRLEVMREIYHVFHKLPPYKRAELCGIKAPRDPQQKIDLHLHPGSDPWLPHTIIREEVAVDHDKPKAPSPAPPTAPSPPTPPEQEPLLKDNDVSDGDEGDYAVRMVR</sequence>
<proteinExistence type="predicted"/>
<feature type="region of interest" description="Disordered" evidence="1">
    <location>
        <begin position="214"/>
        <end position="260"/>
    </location>
</feature>
<evidence type="ECO:0000256" key="1">
    <source>
        <dbReference type="SAM" id="MobiDB-lite"/>
    </source>
</evidence>
<keyword evidence="3" id="KW-1185">Reference proteome</keyword>
<name>C5K9W2_PERM5</name>
<dbReference type="OrthoDB" id="484213at2759"/>
<evidence type="ECO:0000313" key="2">
    <source>
        <dbReference type="EMBL" id="EER18884.1"/>
    </source>
</evidence>
<dbReference type="Proteomes" id="UP000007800">
    <property type="component" value="Unassembled WGS sequence"/>
</dbReference>
<dbReference type="EMBL" id="GG671513">
    <property type="protein sequence ID" value="EER18884.1"/>
    <property type="molecule type" value="Genomic_DNA"/>
</dbReference>